<name>A0ABW1CGK9_9ACTN</name>
<evidence type="ECO:0000313" key="2">
    <source>
        <dbReference type="EMBL" id="MFC5824743.1"/>
    </source>
</evidence>
<organism evidence="2 3">
    <name type="scientific">Nonomuraea insulae</name>
    <dbReference type="NCBI Taxonomy" id="1616787"/>
    <lineage>
        <taxon>Bacteria</taxon>
        <taxon>Bacillati</taxon>
        <taxon>Actinomycetota</taxon>
        <taxon>Actinomycetes</taxon>
        <taxon>Streptosporangiales</taxon>
        <taxon>Streptosporangiaceae</taxon>
        <taxon>Nonomuraea</taxon>
    </lineage>
</organism>
<evidence type="ECO:0000259" key="1">
    <source>
        <dbReference type="Pfam" id="PF20271"/>
    </source>
</evidence>
<dbReference type="InterPro" id="IPR046924">
    <property type="entry name" value="CATASP"/>
</dbReference>
<sequence length="116" mass="12538">MGVTGADDPLIKAREEMRDLLRDIPHWRLTEDGWGQVEQTLAGAAKATVTADPELLAQAVAEVEITAPRRGRVRLGDAPAMPAPSSVRERVNKLVHRLDILEARERGDYGSSSGAG</sequence>
<dbReference type="RefSeq" id="WP_379514264.1">
    <property type="nucleotide sequence ID" value="NZ_JBHSPA010000016.1"/>
</dbReference>
<comment type="caution">
    <text evidence="2">The sequence shown here is derived from an EMBL/GenBank/DDBJ whole genome shotgun (WGS) entry which is preliminary data.</text>
</comment>
<dbReference type="Pfam" id="PF20271">
    <property type="entry name" value="CATASP"/>
    <property type="match status" value="1"/>
</dbReference>
<reference evidence="3" key="1">
    <citation type="journal article" date="2019" name="Int. J. Syst. Evol. Microbiol.">
        <title>The Global Catalogue of Microorganisms (GCM) 10K type strain sequencing project: providing services to taxonomists for standard genome sequencing and annotation.</title>
        <authorList>
            <consortium name="The Broad Institute Genomics Platform"/>
            <consortium name="The Broad Institute Genome Sequencing Center for Infectious Disease"/>
            <person name="Wu L."/>
            <person name="Ma J."/>
        </authorList>
    </citation>
    <scope>NUCLEOTIDE SEQUENCE [LARGE SCALE GENOMIC DNA]</scope>
    <source>
        <strain evidence="3">CCUG 53903</strain>
    </source>
</reference>
<proteinExistence type="predicted"/>
<gene>
    <name evidence="2" type="ORF">ACFPZ3_12865</name>
</gene>
<dbReference type="Proteomes" id="UP001596058">
    <property type="component" value="Unassembled WGS sequence"/>
</dbReference>
<dbReference type="EMBL" id="JBHSPA010000016">
    <property type="protein sequence ID" value="MFC5824743.1"/>
    <property type="molecule type" value="Genomic_DNA"/>
</dbReference>
<evidence type="ECO:0000313" key="3">
    <source>
        <dbReference type="Proteomes" id="UP001596058"/>
    </source>
</evidence>
<protein>
    <submittedName>
        <fullName evidence="2">CATRA system-associated protein</fullName>
    </submittedName>
</protein>
<feature type="domain" description="CATRA-Associated Small Protein" evidence="1">
    <location>
        <begin position="16"/>
        <end position="99"/>
    </location>
</feature>
<keyword evidence="3" id="KW-1185">Reference proteome</keyword>
<accession>A0ABW1CGK9</accession>